<evidence type="ECO:0000313" key="3">
    <source>
        <dbReference type="Proteomes" id="UP000077315"/>
    </source>
</evidence>
<dbReference type="GeneID" id="29003527"/>
<keyword evidence="3" id="KW-1185">Reference proteome</keyword>
<gene>
    <name evidence="2" type="ORF">PHYBLDRAFT_72267</name>
</gene>
<proteinExistence type="predicted"/>
<keyword evidence="1" id="KW-0812">Transmembrane</keyword>
<dbReference type="EMBL" id="KV440981">
    <property type="protein sequence ID" value="OAD73454.1"/>
    <property type="molecule type" value="Genomic_DNA"/>
</dbReference>
<organism evidence="2 3">
    <name type="scientific">Phycomyces blakesleeanus (strain ATCC 8743b / DSM 1359 / FGSC 10004 / NBRC 33097 / NRRL 1555)</name>
    <dbReference type="NCBI Taxonomy" id="763407"/>
    <lineage>
        <taxon>Eukaryota</taxon>
        <taxon>Fungi</taxon>
        <taxon>Fungi incertae sedis</taxon>
        <taxon>Mucoromycota</taxon>
        <taxon>Mucoromycotina</taxon>
        <taxon>Mucoromycetes</taxon>
        <taxon>Mucorales</taxon>
        <taxon>Phycomycetaceae</taxon>
        <taxon>Phycomyces</taxon>
    </lineage>
</organism>
<dbReference type="AlphaFoldDB" id="A0A167MPH7"/>
<feature type="transmembrane region" description="Helical" evidence="1">
    <location>
        <begin position="206"/>
        <end position="227"/>
    </location>
</feature>
<feature type="transmembrane region" description="Helical" evidence="1">
    <location>
        <begin position="143"/>
        <end position="167"/>
    </location>
</feature>
<reference evidence="3" key="1">
    <citation type="submission" date="2015-06" db="EMBL/GenBank/DDBJ databases">
        <title>Expansion of signal transduction pathways in fungi by whole-genome duplication.</title>
        <authorList>
            <consortium name="DOE Joint Genome Institute"/>
            <person name="Corrochano L.M."/>
            <person name="Kuo A."/>
            <person name="Marcet-Houben M."/>
            <person name="Polaino S."/>
            <person name="Salamov A."/>
            <person name="Villalobos J.M."/>
            <person name="Alvarez M.I."/>
            <person name="Avalos J."/>
            <person name="Benito E.P."/>
            <person name="Benoit I."/>
            <person name="Burger G."/>
            <person name="Camino L.P."/>
            <person name="Canovas D."/>
            <person name="Cerda-Olmedo E."/>
            <person name="Cheng J.-F."/>
            <person name="Dominguez A."/>
            <person name="Elias M."/>
            <person name="Eslava A.P."/>
            <person name="Glaser F."/>
            <person name="Grimwood J."/>
            <person name="Gutierrez G."/>
            <person name="Heitman J."/>
            <person name="Henrissat B."/>
            <person name="Iturriaga E.A."/>
            <person name="Lang B.F."/>
            <person name="Lavin J.L."/>
            <person name="Lee S."/>
            <person name="Li W."/>
            <person name="Lindquist E."/>
            <person name="Lopez-Garcia S."/>
            <person name="Luque E.M."/>
            <person name="Marcos A.T."/>
            <person name="Martin J."/>
            <person name="McCluskey K."/>
            <person name="Medina H.R."/>
            <person name="Miralles-Duran A."/>
            <person name="Miyazaki A."/>
            <person name="Munoz-Torres E."/>
            <person name="Oguiza J.A."/>
            <person name="Ohm R."/>
            <person name="Olmedo M."/>
            <person name="Orejas M."/>
            <person name="Ortiz-Castellanos L."/>
            <person name="Pisabarro A.G."/>
            <person name="Rodriguez-Romero J."/>
            <person name="Ruiz-Herrera J."/>
            <person name="Ruiz-Vazquez R."/>
            <person name="Sanz C."/>
            <person name="Schackwitz W."/>
            <person name="Schmutz J."/>
            <person name="Shahriari M."/>
            <person name="Shelest E."/>
            <person name="Silva-Franco F."/>
            <person name="Soanes D."/>
            <person name="Syed K."/>
            <person name="Tagua V.G."/>
            <person name="Talbot N.J."/>
            <person name="Thon M."/>
            <person name="De vries R.P."/>
            <person name="Wiebenga A."/>
            <person name="Yadav J.S."/>
            <person name="Braun E.L."/>
            <person name="Baker S."/>
            <person name="Garre V."/>
            <person name="Horwitz B."/>
            <person name="Torres-Martinez S."/>
            <person name="Idnurm A."/>
            <person name="Herrera-Estrella A."/>
            <person name="Gabaldon T."/>
            <person name="Grigoriev I.V."/>
        </authorList>
    </citation>
    <scope>NUCLEOTIDE SEQUENCE [LARGE SCALE GENOMIC DNA]</scope>
    <source>
        <strain evidence="3">NRRL 1555(-)</strain>
    </source>
</reference>
<keyword evidence="1" id="KW-0472">Membrane</keyword>
<dbReference type="InParanoid" id="A0A167MPH7"/>
<evidence type="ECO:0000256" key="1">
    <source>
        <dbReference type="SAM" id="Phobius"/>
    </source>
</evidence>
<dbReference type="Proteomes" id="UP000077315">
    <property type="component" value="Unassembled WGS sequence"/>
</dbReference>
<sequence length="234" mass="25969">MKFAKQVLEFNSPRTQVGIELRTVPARASPQLLDPLIGTPGRTAVFKVEDVWAPEVFEDRSPNVEGLKIITTAAVTIRHVSSKVVDIRHRFFHTVPSSDTYQQPQSLLPINQAGGNINPKQNKYFSIGHLGSTFRLSMFVSELVLALVLILILTLALAIALVLVFGLEFLPVSLLSFPIILLSLLYTLCVVLNAKLLSLMAIHESPLWYLSGMICIMLLRLSCFFTGKVIKIVK</sequence>
<dbReference type="RefSeq" id="XP_018291494.1">
    <property type="nucleotide sequence ID" value="XM_018442621.1"/>
</dbReference>
<dbReference type="VEuPathDB" id="FungiDB:PHYBLDRAFT_72267"/>
<feature type="transmembrane region" description="Helical" evidence="1">
    <location>
        <begin position="173"/>
        <end position="194"/>
    </location>
</feature>
<keyword evidence="1" id="KW-1133">Transmembrane helix</keyword>
<evidence type="ECO:0000313" key="2">
    <source>
        <dbReference type="EMBL" id="OAD73454.1"/>
    </source>
</evidence>
<protein>
    <submittedName>
        <fullName evidence="2">Uncharacterized protein</fullName>
    </submittedName>
</protein>
<name>A0A167MPH7_PHYB8</name>
<accession>A0A167MPH7</accession>